<sequence>DGGQNYQPSNEFTGLTAGNYTITIKDANGCTKTCDEVTVGQPDALTCSTTPTDASCNSGSDGKITVTAGGGTPGYTYSIDGGQNYQPSNEFTGLTAGNYTITIKDANGCTKTCDEVTVGQPDALTCSTTPTDASCHGGSDGKITVTAGGGTPGYTYSIDGGQNYQPSNEFTGLTAGNYTITIKDANGCTKTCDEVTV</sequence>
<evidence type="ECO:0000313" key="2">
    <source>
        <dbReference type="Proteomes" id="UP000753961"/>
    </source>
</evidence>
<proteinExistence type="predicted"/>
<dbReference type="AlphaFoldDB" id="A0A953HXH7"/>
<reference evidence="1" key="1">
    <citation type="submission" date="2021-06" db="EMBL/GenBank/DDBJ databases">
        <title>44 bacteria genomes isolated from Dapeng, Shenzhen.</title>
        <authorList>
            <person name="Zheng W."/>
            <person name="Yu S."/>
            <person name="Huang Y."/>
        </authorList>
    </citation>
    <scope>NUCLEOTIDE SEQUENCE</scope>
    <source>
        <strain evidence="1">DP5N28-2</strain>
    </source>
</reference>
<evidence type="ECO:0000313" key="1">
    <source>
        <dbReference type="EMBL" id="MBY5960305.1"/>
    </source>
</evidence>
<comment type="caution">
    <text evidence="1">The sequence shown here is derived from an EMBL/GenBank/DDBJ whole genome shotgun (WGS) entry which is preliminary data.</text>
</comment>
<keyword evidence="2" id="KW-1185">Reference proteome</keyword>
<dbReference type="Pfam" id="PF13573">
    <property type="entry name" value="SprB"/>
    <property type="match status" value="2"/>
</dbReference>
<feature type="non-terminal residue" evidence="1">
    <location>
        <position position="1"/>
    </location>
</feature>
<organism evidence="1 2">
    <name type="scientific">Membranihabitans marinus</name>
    <dbReference type="NCBI Taxonomy" id="1227546"/>
    <lineage>
        <taxon>Bacteria</taxon>
        <taxon>Pseudomonadati</taxon>
        <taxon>Bacteroidota</taxon>
        <taxon>Saprospiria</taxon>
        <taxon>Saprospirales</taxon>
        <taxon>Saprospiraceae</taxon>
        <taxon>Membranihabitans</taxon>
    </lineage>
</organism>
<dbReference type="EMBL" id="JAHVHU010000047">
    <property type="protein sequence ID" value="MBY5960305.1"/>
    <property type="molecule type" value="Genomic_DNA"/>
</dbReference>
<protein>
    <submittedName>
        <fullName evidence="1">SprB repeat-containing protein</fullName>
    </submittedName>
</protein>
<dbReference type="RefSeq" id="WP_222581852.1">
    <property type="nucleotide sequence ID" value="NZ_JAHVHU010000047.1"/>
</dbReference>
<dbReference type="InterPro" id="IPR025667">
    <property type="entry name" value="SprB_repeat"/>
</dbReference>
<dbReference type="Gene3D" id="2.60.40.740">
    <property type="match status" value="2"/>
</dbReference>
<name>A0A953HXH7_9BACT</name>
<dbReference type="Proteomes" id="UP000753961">
    <property type="component" value="Unassembled WGS sequence"/>
</dbReference>
<feature type="non-terminal residue" evidence="1">
    <location>
        <position position="197"/>
    </location>
</feature>
<accession>A0A953HXH7</accession>
<gene>
    <name evidence="1" type="ORF">KUV50_19310</name>
</gene>